<name>A0A8H7J5A5_9PLEO</name>
<feature type="region of interest" description="Disordered" evidence="1">
    <location>
        <begin position="269"/>
        <end position="288"/>
    </location>
</feature>
<dbReference type="PANTHER" id="PTHR42078">
    <property type="entry name" value="GLUCAN 1, 4-ALPHA-GLUCOSIDASE"/>
    <property type="match status" value="1"/>
</dbReference>
<sequence length="396" mass="43431">MQLPRRSVRSIQELPSIYTVFPPHYNPIRTHSASTVSDSARSPDVEDGIEVVPLELCTDYSALSVSACLDEKEVFIIKQREVLEKPLPSVPTSVWGRTWGRISVKYRVLAILGLQALLLLTVGVSLLAVSPKPSQGKNAESRQTGGNDTNTNTMSTIERGTFMVPIQFPQQQSSKCLARANESRAWQCAFDTMLQLSILPSQGEDANEPVMITLGLPSISNRSVHCGQQAPEIGPTVLTTLKDSSDEVQHHFSAVYDRTVIVREDQLGQEKTNSSPMQGQPKHTTFQPGRSVWRCTFNDTRLEGFIYTQRGGRLTTNTTDATPEASRRLPYKLQLTEQKLAATGSVPYCEKVVVAAEGGLEESNEMVSLALSDAGSESAVGQDEADTSCQCQWVVE</sequence>
<dbReference type="InterPro" id="IPR056722">
    <property type="entry name" value="DUF7820"/>
</dbReference>
<accession>A0A8H7J5A5</accession>
<feature type="transmembrane region" description="Helical" evidence="2">
    <location>
        <begin position="108"/>
        <end position="129"/>
    </location>
</feature>
<evidence type="ECO:0000256" key="2">
    <source>
        <dbReference type="SAM" id="Phobius"/>
    </source>
</evidence>
<dbReference type="AlphaFoldDB" id="A0A8H7J5A5"/>
<keyword evidence="5" id="KW-1185">Reference proteome</keyword>
<protein>
    <recommendedName>
        <fullName evidence="3">DUF7820 domain-containing protein</fullName>
    </recommendedName>
</protein>
<feature type="region of interest" description="Disordered" evidence="1">
    <location>
        <begin position="131"/>
        <end position="151"/>
    </location>
</feature>
<dbReference type="OrthoDB" id="5384459at2759"/>
<comment type="caution">
    <text evidence="4">The sequence shown here is derived from an EMBL/GenBank/DDBJ whole genome shotgun (WGS) entry which is preliminary data.</text>
</comment>
<dbReference type="Proteomes" id="UP000651452">
    <property type="component" value="Unassembled WGS sequence"/>
</dbReference>
<evidence type="ECO:0000313" key="5">
    <source>
        <dbReference type="Proteomes" id="UP000651452"/>
    </source>
</evidence>
<gene>
    <name evidence="4" type="ORF">EKO04_005736</name>
</gene>
<feature type="domain" description="DUF7820" evidence="3">
    <location>
        <begin position="152"/>
        <end position="326"/>
    </location>
</feature>
<dbReference type="EMBL" id="RZGK01000009">
    <property type="protein sequence ID" value="KAF9696752.1"/>
    <property type="molecule type" value="Genomic_DNA"/>
</dbReference>
<organism evidence="4 5">
    <name type="scientific">Ascochyta lentis</name>
    <dbReference type="NCBI Taxonomy" id="205686"/>
    <lineage>
        <taxon>Eukaryota</taxon>
        <taxon>Fungi</taxon>
        <taxon>Dikarya</taxon>
        <taxon>Ascomycota</taxon>
        <taxon>Pezizomycotina</taxon>
        <taxon>Dothideomycetes</taxon>
        <taxon>Pleosporomycetidae</taxon>
        <taxon>Pleosporales</taxon>
        <taxon>Pleosporineae</taxon>
        <taxon>Didymellaceae</taxon>
        <taxon>Ascochyta</taxon>
    </lineage>
</organism>
<evidence type="ECO:0000313" key="4">
    <source>
        <dbReference type="EMBL" id="KAF9696752.1"/>
    </source>
</evidence>
<reference evidence="4" key="1">
    <citation type="submission" date="2018-12" db="EMBL/GenBank/DDBJ databases">
        <authorList>
            <person name="Syme R.A."/>
            <person name="Farfan-Caceres L."/>
            <person name="Lichtenzveig J."/>
        </authorList>
    </citation>
    <scope>NUCLEOTIDE SEQUENCE</scope>
    <source>
        <strain evidence="4">Al4</strain>
    </source>
</reference>
<evidence type="ECO:0000256" key="1">
    <source>
        <dbReference type="SAM" id="MobiDB-lite"/>
    </source>
</evidence>
<reference evidence="4" key="2">
    <citation type="submission" date="2020-09" db="EMBL/GenBank/DDBJ databases">
        <title>Reference genome assembly for Australian Ascochyta lentis isolate Al4.</title>
        <authorList>
            <person name="Lee R.C."/>
            <person name="Farfan-Caceres L.M."/>
            <person name="Debler J.W."/>
            <person name="Williams A.H."/>
            <person name="Henares B.M."/>
        </authorList>
    </citation>
    <scope>NUCLEOTIDE SEQUENCE</scope>
    <source>
        <strain evidence="4">Al4</strain>
    </source>
</reference>
<keyword evidence="2" id="KW-0472">Membrane</keyword>
<dbReference type="PANTHER" id="PTHR42078:SF1">
    <property type="entry name" value="GLUCAN 1, 4-ALPHA-GLUCOSIDASE"/>
    <property type="match status" value="1"/>
</dbReference>
<feature type="compositionally biased region" description="Polar residues" evidence="1">
    <location>
        <begin position="132"/>
        <end position="151"/>
    </location>
</feature>
<keyword evidence="2" id="KW-0812">Transmembrane</keyword>
<proteinExistence type="predicted"/>
<dbReference type="Pfam" id="PF25130">
    <property type="entry name" value="DUF7820"/>
    <property type="match status" value="1"/>
</dbReference>
<keyword evidence="2" id="KW-1133">Transmembrane helix</keyword>
<evidence type="ECO:0000259" key="3">
    <source>
        <dbReference type="Pfam" id="PF25130"/>
    </source>
</evidence>